<dbReference type="AlphaFoldDB" id="A0A8H5BU23"/>
<sequence>MHPKALAYVLTVVLPFVYAGSSPSGTKVCSGVIEGLCSQDFEVINSTYGIILPPEGLQTSTPFENDLIFKIVQPLSYGSAGIASTGLHGIVSDVAVLWCGVRQASAPGISTITNTLHAQVLVNATSSQGPSAFALQPPPAGKVSTCNIRVSPFSLHTKQQITAFIQTDAAPVFADSSMQSASFPIDGTMKTGSVLIDNLDKIRTSIDGYHAAFLPDATLHIDTIPGLKDNLSIQENMVRRLATTVSILSSGMTIYRAYMTLITLLAILAVDFGIGSRALAKCEGWGVELMDLITA</sequence>
<keyword evidence="1" id="KW-0732">Signal</keyword>
<dbReference type="Pfam" id="PF06423">
    <property type="entry name" value="GWT1"/>
    <property type="match status" value="1"/>
</dbReference>
<organism evidence="2 3">
    <name type="scientific">Psilocybe cf. subviscida</name>
    <dbReference type="NCBI Taxonomy" id="2480587"/>
    <lineage>
        <taxon>Eukaryota</taxon>
        <taxon>Fungi</taxon>
        <taxon>Dikarya</taxon>
        <taxon>Basidiomycota</taxon>
        <taxon>Agaricomycotina</taxon>
        <taxon>Agaricomycetes</taxon>
        <taxon>Agaricomycetidae</taxon>
        <taxon>Agaricales</taxon>
        <taxon>Agaricineae</taxon>
        <taxon>Strophariaceae</taxon>
        <taxon>Psilocybe</taxon>
    </lineage>
</organism>
<name>A0A8H5BU23_9AGAR</name>
<dbReference type="GO" id="GO:0016020">
    <property type="term" value="C:membrane"/>
    <property type="evidence" value="ECO:0007669"/>
    <property type="project" value="InterPro"/>
</dbReference>
<evidence type="ECO:0000256" key="1">
    <source>
        <dbReference type="SAM" id="SignalP"/>
    </source>
</evidence>
<protein>
    <submittedName>
        <fullName evidence="2">Uncharacterized protein</fullName>
    </submittedName>
</protein>
<evidence type="ECO:0000313" key="2">
    <source>
        <dbReference type="EMBL" id="KAF5328387.1"/>
    </source>
</evidence>
<dbReference type="GO" id="GO:0006506">
    <property type="term" value="P:GPI anchor biosynthetic process"/>
    <property type="evidence" value="ECO:0007669"/>
    <property type="project" value="InterPro"/>
</dbReference>
<dbReference type="Proteomes" id="UP000567179">
    <property type="component" value="Unassembled WGS sequence"/>
</dbReference>
<accession>A0A8H5BU23</accession>
<evidence type="ECO:0000313" key="3">
    <source>
        <dbReference type="Proteomes" id="UP000567179"/>
    </source>
</evidence>
<dbReference type="InterPro" id="IPR009447">
    <property type="entry name" value="PIGW/GWT1"/>
</dbReference>
<gene>
    <name evidence="2" type="ORF">D9619_013277</name>
</gene>
<proteinExistence type="predicted"/>
<dbReference type="GO" id="GO:0016746">
    <property type="term" value="F:acyltransferase activity"/>
    <property type="evidence" value="ECO:0007669"/>
    <property type="project" value="InterPro"/>
</dbReference>
<feature type="signal peptide" evidence="1">
    <location>
        <begin position="1"/>
        <end position="19"/>
    </location>
</feature>
<reference evidence="2 3" key="1">
    <citation type="journal article" date="2020" name="ISME J.">
        <title>Uncovering the hidden diversity of litter-decomposition mechanisms in mushroom-forming fungi.</title>
        <authorList>
            <person name="Floudas D."/>
            <person name="Bentzer J."/>
            <person name="Ahren D."/>
            <person name="Johansson T."/>
            <person name="Persson P."/>
            <person name="Tunlid A."/>
        </authorList>
    </citation>
    <scope>NUCLEOTIDE SEQUENCE [LARGE SCALE GENOMIC DNA]</scope>
    <source>
        <strain evidence="2 3">CBS 101986</strain>
    </source>
</reference>
<feature type="chain" id="PRO_5034567381" evidence="1">
    <location>
        <begin position="20"/>
        <end position="295"/>
    </location>
</feature>
<comment type="caution">
    <text evidence="2">The sequence shown here is derived from an EMBL/GenBank/DDBJ whole genome shotgun (WGS) entry which is preliminary data.</text>
</comment>
<dbReference type="OrthoDB" id="3060546at2759"/>
<dbReference type="EMBL" id="JAACJJ010000004">
    <property type="protein sequence ID" value="KAF5328387.1"/>
    <property type="molecule type" value="Genomic_DNA"/>
</dbReference>
<keyword evidence="3" id="KW-1185">Reference proteome</keyword>